<feature type="domain" description="CHCH" evidence="6">
    <location>
        <begin position="397"/>
        <end position="430"/>
    </location>
</feature>
<keyword evidence="3" id="KW-1015">Disulfide bond</keyword>
<feature type="region of interest" description="Disordered" evidence="5">
    <location>
        <begin position="282"/>
        <end position="303"/>
    </location>
</feature>
<evidence type="ECO:0000313" key="8">
    <source>
        <dbReference type="Proteomes" id="UP000541610"/>
    </source>
</evidence>
<sequence length="514" mass="57116">MSGLILSDEGRSLLGKADEKLASLPWAPPTTTAAAPRLAVGSVEERLEEVQFGEYTDTAADRDVTANGIEPTTFPISDDAIHQRLTILEEAVADAMLGSQDYQMAPAAGGGGNIADEASSGEKEILSSMREEFSEFRMRSELCMEDLANAIEENKRDIAQLHAGLEDCRNPVGHSPDRIRREGGAWNPVSHPSDAPCQIEDRAELKLVIDWLKALEIYQMREGVAKQMSDLEGIVCNLARGVARLAQVVGVFPRLQDSQHDDEVDVDVELLQWQDCANNMVSSPSAASSTSSQFCTREHGSTKRRGGAMGFGRFILTLWMVGPTCEAPHLEERCGQGEEGVHSVLWWGRPPANFSACRMPRYVQAEQHGQWKPFEEKVAASAAEDKGSFPLDHFNQCKQIHDKYLKCLRKHKNDNRSCRFLAKEYLQCRMDHGLMAPEPMERLGFTPEDDRAHKPRDVRADTVREDKGWLAGRELLEARGWVRPRMFGGGVWGGNKLDNRNKVSDDNEEDTVAG</sequence>
<dbReference type="OrthoDB" id="268594at2759"/>
<gene>
    <name evidence="7" type="primary">COX19</name>
    <name evidence="7" type="ORF">FOZ60_007233</name>
</gene>
<dbReference type="PANTHER" id="PTHR21107:SF2">
    <property type="entry name" value="CYTOCHROME C OXIDASE ASSEMBLY PROTEIN COX19"/>
    <property type="match status" value="1"/>
</dbReference>
<evidence type="ECO:0000256" key="3">
    <source>
        <dbReference type="ARBA" id="ARBA00023157"/>
    </source>
</evidence>
<name>A0A7J6PGV3_PEROL</name>
<dbReference type="PANTHER" id="PTHR21107">
    <property type="entry name" value="CYTOCHROME C OXIDASE ASSEMBLY PROTEIN COX19"/>
    <property type="match status" value="1"/>
</dbReference>
<dbReference type="InterPro" id="IPR010625">
    <property type="entry name" value="CHCH"/>
</dbReference>
<evidence type="ECO:0000256" key="4">
    <source>
        <dbReference type="ARBA" id="ARBA00038223"/>
    </source>
</evidence>
<dbReference type="EMBL" id="JABANP010000029">
    <property type="protein sequence ID" value="KAF4694720.1"/>
    <property type="molecule type" value="Genomic_DNA"/>
</dbReference>
<accession>A0A7J6PGV3</accession>
<comment type="subcellular location">
    <subcellularLocation>
        <location evidence="1">Cytoplasm</location>
    </subcellularLocation>
</comment>
<evidence type="ECO:0000256" key="5">
    <source>
        <dbReference type="SAM" id="MobiDB-lite"/>
    </source>
</evidence>
<keyword evidence="2" id="KW-0963">Cytoplasm</keyword>
<dbReference type="Pfam" id="PF06747">
    <property type="entry name" value="CHCH"/>
    <property type="match status" value="1"/>
</dbReference>
<dbReference type="AlphaFoldDB" id="A0A7J6PGV3"/>
<dbReference type="Proteomes" id="UP000541610">
    <property type="component" value="Unassembled WGS sequence"/>
</dbReference>
<reference evidence="7 8" key="1">
    <citation type="submission" date="2020-04" db="EMBL/GenBank/DDBJ databases">
        <title>Perkinsus olseni comparative genomics.</title>
        <authorList>
            <person name="Bogema D.R."/>
        </authorList>
    </citation>
    <scope>NUCLEOTIDE SEQUENCE [LARGE SCALE GENOMIC DNA]</scope>
    <source>
        <strain evidence="7">00978-12</strain>
    </source>
</reference>
<dbReference type="InterPro" id="IPR051383">
    <property type="entry name" value="COX19"/>
</dbReference>
<dbReference type="GO" id="GO:0033617">
    <property type="term" value="P:mitochondrial respiratory chain complex IV assembly"/>
    <property type="evidence" value="ECO:0007669"/>
    <property type="project" value="TreeGrafter"/>
</dbReference>
<dbReference type="GO" id="GO:0005758">
    <property type="term" value="C:mitochondrial intermembrane space"/>
    <property type="evidence" value="ECO:0007669"/>
    <property type="project" value="TreeGrafter"/>
</dbReference>
<feature type="compositionally biased region" description="Low complexity" evidence="5">
    <location>
        <begin position="282"/>
        <end position="292"/>
    </location>
</feature>
<organism evidence="7 8">
    <name type="scientific">Perkinsus olseni</name>
    <name type="common">Perkinsus atlanticus</name>
    <dbReference type="NCBI Taxonomy" id="32597"/>
    <lineage>
        <taxon>Eukaryota</taxon>
        <taxon>Sar</taxon>
        <taxon>Alveolata</taxon>
        <taxon>Perkinsozoa</taxon>
        <taxon>Perkinsea</taxon>
        <taxon>Perkinsida</taxon>
        <taxon>Perkinsidae</taxon>
        <taxon>Perkinsus</taxon>
    </lineage>
</organism>
<comment type="caution">
    <text evidence="7">The sequence shown here is derived from an EMBL/GenBank/DDBJ whole genome shotgun (WGS) entry which is preliminary data.</text>
</comment>
<evidence type="ECO:0000259" key="6">
    <source>
        <dbReference type="Pfam" id="PF06747"/>
    </source>
</evidence>
<comment type="similarity">
    <text evidence="4">Belongs to the COX19 family.</text>
</comment>
<proteinExistence type="inferred from homology"/>
<evidence type="ECO:0000256" key="1">
    <source>
        <dbReference type="ARBA" id="ARBA00004496"/>
    </source>
</evidence>
<dbReference type="PROSITE" id="PS51808">
    <property type="entry name" value="CHCH"/>
    <property type="match status" value="1"/>
</dbReference>
<evidence type="ECO:0000313" key="7">
    <source>
        <dbReference type="EMBL" id="KAF4694720.1"/>
    </source>
</evidence>
<protein>
    <submittedName>
        <fullName evidence="7">Cytochrome c oxidase assembly protein cox19</fullName>
    </submittedName>
</protein>
<evidence type="ECO:0000256" key="2">
    <source>
        <dbReference type="ARBA" id="ARBA00022490"/>
    </source>
</evidence>